<keyword evidence="4" id="KW-0238">DNA-binding</keyword>
<dbReference type="Proteomes" id="UP001596505">
    <property type="component" value="Unassembled WGS sequence"/>
</dbReference>
<dbReference type="Pfam" id="PF25601">
    <property type="entry name" value="AAA_lid_14"/>
    <property type="match status" value="1"/>
</dbReference>
<dbReference type="InterPro" id="IPR029016">
    <property type="entry name" value="GAF-like_dom_sf"/>
</dbReference>
<dbReference type="InterPro" id="IPR025943">
    <property type="entry name" value="Sigma_54_int_dom_ATP-bd_2"/>
</dbReference>
<dbReference type="Gene3D" id="1.10.10.60">
    <property type="entry name" value="Homeodomain-like"/>
    <property type="match status" value="1"/>
</dbReference>
<dbReference type="CDD" id="cd00130">
    <property type="entry name" value="PAS"/>
    <property type="match status" value="1"/>
</dbReference>
<dbReference type="InterPro" id="IPR025944">
    <property type="entry name" value="Sigma_54_int_dom_CS"/>
</dbReference>
<dbReference type="PROSITE" id="PS00675">
    <property type="entry name" value="SIGMA54_INTERACT_1"/>
    <property type="match status" value="1"/>
</dbReference>
<dbReference type="InterPro" id="IPR035965">
    <property type="entry name" value="PAS-like_dom_sf"/>
</dbReference>
<keyword evidence="2" id="KW-0067">ATP-binding</keyword>
<dbReference type="PROSITE" id="PS50112">
    <property type="entry name" value="PAS"/>
    <property type="match status" value="1"/>
</dbReference>
<dbReference type="NCBIfam" id="TIGR00229">
    <property type="entry name" value="sensory_box"/>
    <property type="match status" value="1"/>
</dbReference>
<dbReference type="InterPro" id="IPR058031">
    <property type="entry name" value="AAA_lid_NorR"/>
</dbReference>
<dbReference type="Gene3D" id="3.30.450.20">
    <property type="entry name" value="PAS domain"/>
    <property type="match status" value="1"/>
</dbReference>
<dbReference type="InterPro" id="IPR025662">
    <property type="entry name" value="Sigma_54_int_dom_ATP-bd_1"/>
</dbReference>
<dbReference type="Pfam" id="PF00158">
    <property type="entry name" value="Sigma54_activat"/>
    <property type="match status" value="1"/>
</dbReference>
<dbReference type="SMART" id="SM00091">
    <property type="entry name" value="PAS"/>
    <property type="match status" value="1"/>
</dbReference>
<dbReference type="SUPFAM" id="SSF52540">
    <property type="entry name" value="P-loop containing nucleoside triphosphate hydrolases"/>
    <property type="match status" value="1"/>
</dbReference>
<evidence type="ECO:0000259" key="6">
    <source>
        <dbReference type="PROSITE" id="PS50045"/>
    </source>
</evidence>
<dbReference type="EMBL" id="JBHTCO010000004">
    <property type="protein sequence ID" value="MFC7392261.1"/>
    <property type="molecule type" value="Genomic_DNA"/>
</dbReference>
<organism evidence="8 9">
    <name type="scientific">Scopulibacillus cellulosilyticus</name>
    <dbReference type="NCBI Taxonomy" id="2665665"/>
    <lineage>
        <taxon>Bacteria</taxon>
        <taxon>Bacillati</taxon>
        <taxon>Bacillota</taxon>
        <taxon>Bacilli</taxon>
        <taxon>Bacillales</taxon>
        <taxon>Sporolactobacillaceae</taxon>
        <taxon>Scopulibacillus</taxon>
    </lineage>
</organism>
<dbReference type="SUPFAM" id="SSF55781">
    <property type="entry name" value="GAF domain-like"/>
    <property type="match status" value="1"/>
</dbReference>
<dbReference type="Gene3D" id="1.10.8.60">
    <property type="match status" value="1"/>
</dbReference>
<sequence>MTRLMGIQELAQQVADAISAALKIETEIIDETMTVVAATGQCKNRINTKEEHGEKDAGYLYGRVLTTNKAFVVEDARNDPTYDPSFSTGQVEEVAEICCPIDYNGEVIGVIGLIAFNESHHRRLMDNQEHMLNFLQRMAQLLTSKVSEREAVKQWKLATSRLNTLIESIHEGIIAIDEKGVITHCNRTAEVLIRQKKEALIGKRLDEIWKGSPMLEVLKTGVGYTEKEEIYELNNHHMHLVVTAMPIRNHIKTYGVVSSFRRMADVRKLAYSLTTGRKGLSFSDIIGESKILKKVKKLAYQVSNSDSNIMLTGESGTGKDFFANAIHTASARANGPFISVNCGAIPETLLESELFGYEKGAFTGANKEGKIGKFEMADGGTIFLDEIGDMPLHLQVKLLHVLQNKVIERVGGRKMIPIDVRVIAATNKSLETMIQEGEFRSDLYFRLNVIPLSIPPLRNRKEDIPLLMEHFLKDIRGKLAKSINGFHPDVIEMFQNYSWPGNVRELENAVEYAVNMETENEITISSIPARIANQQEVSMTAKGSLKERLRQHEKVILKDMLNEYGTSLKAKKEMASQLKISLATLYRKFEEYELLNNENDLSKIRN</sequence>
<dbReference type="InterPro" id="IPR013767">
    <property type="entry name" value="PAS_fold"/>
</dbReference>
<dbReference type="SMART" id="SM00382">
    <property type="entry name" value="AAA"/>
    <property type="match status" value="1"/>
</dbReference>
<gene>
    <name evidence="8" type="ORF">ACFQRG_04635</name>
</gene>
<name>A0ABW2PS80_9BACL</name>
<dbReference type="InterPro" id="IPR002078">
    <property type="entry name" value="Sigma_54_int"/>
</dbReference>
<dbReference type="CDD" id="cd00009">
    <property type="entry name" value="AAA"/>
    <property type="match status" value="1"/>
</dbReference>
<dbReference type="InterPro" id="IPR003593">
    <property type="entry name" value="AAA+_ATPase"/>
</dbReference>
<dbReference type="SUPFAM" id="SSF46689">
    <property type="entry name" value="Homeodomain-like"/>
    <property type="match status" value="1"/>
</dbReference>
<dbReference type="InterPro" id="IPR009057">
    <property type="entry name" value="Homeodomain-like_sf"/>
</dbReference>
<dbReference type="RefSeq" id="WP_380964184.1">
    <property type="nucleotide sequence ID" value="NZ_JBHTCO010000004.1"/>
</dbReference>
<accession>A0ABW2PS80</accession>
<evidence type="ECO:0000256" key="2">
    <source>
        <dbReference type="ARBA" id="ARBA00022840"/>
    </source>
</evidence>
<keyword evidence="1" id="KW-0547">Nucleotide-binding</keyword>
<proteinExistence type="predicted"/>
<evidence type="ECO:0000256" key="1">
    <source>
        <dbReference type="ARBA" id="ARBA00022741"/>
    </source>
</evidence>
<feature type="domain" description="PAS" evidence="7">
    <location>
        <begin position="158"/>
        <end position="203"/>
    </location>
</feature>
<dbReference type="Pfam" id="PF13185">
    <property type="entry name" value="GAF_2"/>
    <property type="match status" value="1"/>
</dbReference>
<dbReference type="PROSITE" id="PS00676">
    <property type="entry name" value="SIGMA54_INTERACT_2"/>
    <property type="match status" value="1"/>
</dbReference>
<evidence type="ECO:0000313" key="8">
    <source>
        <dbReference type="EMBL" id="MFC7392261.1"/>
    </source>
</evidence>
<dbReference type="Pfam" id="PF00989">
    <property type="entry name" value="PAS"/>
    <property type="match status" value="1"/>
</dbReference>
<dbReference type="SUPFAM" id="SSF55785">
    <property type="entry name" value="PYP-like sensor domain (PAS domain)"/>
    <property type="match status" value="1"/>
</dbReference>
<evidence type="ECO:0000259" key="7">
    <source>
        <dbReference type="PROSITE" id="PS50112"/>
    </source>
</evidence>
<dbReference type="PANTHER" id="PTHR32071">
    <property type="entry name" value="TRANSCRIPTIONAL REGULATORY PROTEIN"/>
    <property type="match status" value="1"/>
</dbReference>
<evidence type="ECO:0000256" key="4">
    <source>
        <dbReference type="ARBA" id="ARBA00023125"/>
    </source>
</evidence>
<keyword evidence="5" id="KW-0804">Transcription</keyword>
<reference evidence="9" key="1">
    <citation type="journal article" date="2019" name="Int. J. Syst. Evol. Microbiol.">
        <title>The Global Catalogue of Microorganisms (GCM) 10K type strain sequencing project: providing services to taxonomists for standard genome sequencing and annotation.</title>
        <authorList>
            <consortium name="The Broad Institute Genomics Platform"/>
            <consortium name="The Broad Institute Genome Sequencing Center for Infectious Disease"/>
            <person name="Wu L."/>
            <person name="Ma J."/>
        </authorList>
    </citation>
    <scope>NUCLEOTIDE SEQUENCE [LARGE SCALE GENOMIC DNA]</scope>
    <source>
        <strain evidence="9">CGMCC 1.16305</strain>
    </source>
</reference>
<dbReference type="PANTHER" id="PTHR32071:SF57">
    <property type="entry name" value="C4-DICARBOXYLATE TRANSPORT TRANSCRIPTIONAL REGULATORY PROTEIN DCTD"/>
    <property type="match status" value="1"/>
</dbReference>
<evidence type="ECO:0000256" key="5">
    <source>
        <dbReference type="ARBA" id="ARBA00023163"/>
    </source>
</evidence>
<protein>
    <submittedName>
        <fullName evidence="8">Sigma 54-interacting transcriptional regulator</fullName>
    </submittedName>
</protein>
<dbReference type="InterPro" id="IPR000014">
    <property type="entry name" value="PAS"/>
</dbReference>
<evidence type="ECO:0000313" key="9">
    <source>
        <dbReference type="Proteomes" id="UP001596505"/>
    </source>
</evidence>
<keyword evidence="3" id="KW-0805">Transcription regulation</keyword>
<dbReference type="Gene3D" id="3.40.50.300">
    <property type="entry name" value="P-loop containing nucleotide triphosphate hydrolases"/>
    <property type="match status" value="1"/>
</dbReference>
<dbReference type="InterPro" id="IPR003018">
    <property type="entry name" value="GAF"/>
</dbReference>
<dbReference type="PROSITE" id="PS50045">
    <property type="entry name" value="SIGMA54_INTERACT_4"/>
    <property type="match status" value="1"/>
</dbReference>
<evidence type="ECO:0000256" key="3">
    <source>
        <dbReference type="ARBA" id="ARBA00023015"/>
    </source>
</evidence>
<dbReference type="Gene3D" id="3.30.450.40">
    <property type="match status" value="1"/>
</dbReference>
<dbReference type="InterPro" id="IPR027417">
    <property type="entry name" value="P-loop_NTPase"/>
</dbReference>
<keyword evidence="9" id="KW-1185">Reference proteome</keyword>
<feature type="domain" description="Sigma-54 factor interaction" evidence="6">
    <location>
        <begin position="285"/>
        <end position="515"/>
    </location>
</feature>
<dbReference type="PROSITE" id="PS00688">
    <property type="entry name" value="SIGMA54_INTERACT_3"/>
    <property type="match status" value="1"/>
</dbReference>
<comment type="caution">
    <text evidence="8">The sequence shown here is derived from an EMBL/GenBank/DDBJ whole genome shotgun (WGS) entry which is preliminary data.</text>
</comment>